<evidence type="ECO:0000256" key="4">
    <source>
        <dbReference type="ARBA" id="ARBA00022777"/>
    </source>
</evidence>
<reference evidence="10" key="2">
    <citation type="journal article" date="2007" name="Science">
        <title>Draft genome sequence of the sexually transmitted pathogen Trichomonas vaginalis.</title>
        <authorList>
            <person name="Carlton J.M."/>
            <person name="Hirt R.P."/>
            <person name="Silva J.C."/>
            <person name="Delcher A.L."/>
            <person name="Schatz M."/>
            <person name="Zhao Q."/>
            <person name="Wortman J.R."/>
            <person name="Bidwell S.L."/>
            <person name="Alsmark U.C.M."/>
            <person name="Besteiro S."/>
            <person name="Sicheritz-Ponten T."/>
            <person name="Noel C.J."/>
            <person name="Dacks J.B."/>
            <person name="Foster P.G."/>
            <person name="Simillion C."/>
            <person name="Van de Peer Y."/>
            <person name="Miranda-Saavedra D."/>
            <person name="Barton G.J."/>
            <person name="Westrop G.D."/>
            <person name="Mueller S."/>
            <person name="Dessi D."/>
            <person name="Fiori P.L."/>
            <person name="Ren Q."/>
            <person name="Paulsen I."/>
            <person name="Zhang H."/>
            <person name="Bastida-Corcuera F.D."/>
            <person name="Simoes-Barbosa A."/>
            <person name="Brown M.T."/>
            <person name="Hayes R.D."/>
            <person name="Mukherjee M."/>
            <person name="Okumura C.Y."/>
            <person name="Schneider R."/>
            <person name="Smith A.J."/>
            <person name="Vanacova S."/>
            <person name="Villalvazo M."/>
            <person name="Haas B.J."/>
            <person name="Pertea M."/>
            <person name="Feldblyum T.V."/>
            <person name="Utterback T.R."/>
            <person name="Shu C.L."/>
            <person name="Osoegawa K."/>
            <person name="de Jong P.J."/>
            <person name="Hrdy I."/>
            <person name="Horvathova L."/>
            <person name="Zubacova Z."/>
            <person name="Dolezal P."/>
            <person name="Malik S.B."/>
            <person name="Logsdon J.M. Jr."/>
            <person name="Henze K."/>
            <person name="Gupta A."/>
            <person name="Wang C.C."/>
            <person name="Dunne R.L."/>
            <person name="Upcroft J.A."/>
            <person name="Upcroft P."/>
            <person name="White O."/>
            <person name="Salzberg S.L."/>
            <person name="Tang P."/>
            <person name="Chiu C.-H."/>
            <person name="Lee Y.-S."/>
            <person name="Embley T.M."/>
            <person name="Coombs G.H."/>
            <person name="Mottram J.C."/>
            <person name="Tachezy J."/>
            <person name="Fraser-Liggett C.M."/>
            <person name="Johnson P.J."/>
        </authorList>
    </citation>
    <scope>NUCLEOTIDE SEQUENCE [LARGE SCALE GENOMIC DNA]</scope>
    <source>
        <strain evidence="10">G3</strain>
    </source>
</reference>
<dbReference type="PROSITE" id="PS00107">
    <property type="entry name" value="PROTEIN_KINASE_ATP"/>
    <property type="match status" value="1"/>
</dbReference>
<sequence>MLEDRKQEVGDYTLGRTLGKGTTGKVRIATKQGSGQQYAIKIVKKSLFEAKPQLETKIRREVGLMRLLNHPHLLKFEECFESHRHFYIVLEYAENGELFDFLIKRKSLTLECGMHFFHELLYGLEYLHEHAICHRDLKPENILLDQFNHIKIADFGFARWMRSNIAETSCGSPHYAAPEVIKGSTYDGRAADIWSLGVILFALLAVCIIFFNTSRKSNIATVT</sequence>
<dbReference type="PROSITE" id="PS50011">
    <property type="entry name" value="PROTEIN_KINASE_DOM"/>
    <property type="match status" value="1"/>
</dbReference>
<evidence type="ECO:0000259" key="9">
    <source>
        <dbReference type="PROSITE" id="PS50011"/>
    </source>
</evidence>
<evidence type="ECO:0000256" key="7">
    <source>
        <dbReference type="RuleBase" id="RU000304"/>
    </source>
</evidence>
<dbReference type="SUPFAM" id="SSF56112">
    <property type="entry name" value="Protein kinase-like (PK-like)"/>
    <property type="match status" value="1"/>
</dbReference>
<keyword evidence="11" id="KW-1185">Reference proteome</keyword>
<dbReference type="InterPro" id="IPR017441">
    <property type="entry name" value="Protein_kinase_ATP_BS"/>
</dbReference>
<dbReference type="GO" id="GO:0005524">
    <property type="term" value="F:ATP binding"/>
    <property type="evidence" value="ECO:0007669"/>
    <property type="project" value="UniProtKB-UniRule"/>
</dbReference>
<dbReference type="RefSeq" id="XP_001301256.1">
    <property type="nucleotide sequence ID" value="XM_001301255.1"/>
</dbReference>
<evidence type="ECO:0000256" key="8">
    <source>
        <dbReference type="SAM" id="Phobius"/>
    </source>
</evidence>
<dbReference type="eggNOG" id="KOG0588">
    <property type="taxonomic scope" value="Eukaryota"/>
</dbReference>
<keyword evidence="8" id="KW-0812">Transmembrane</keyword>
<evidence type="ECO:0000256" key="2">
    <source>
        <dbReference type="ARBA" id="ARBA00022679"/>
    </source>
</evidence>
<dbReference type="OrthoDB" id="193931at2759"/>
<name>A2G3D8_TRIV3</name>
<protein>
    <submittedName>
        <fullName evidence="10">CAMK family protein kinase</fullName>
    </submittedName>
</protein>
<proteinExistence type="inferred from homology"/>
<dbReference type="Pfam" id="PF00069">
    <property type="entry name" value="Pkinase"/>
    <property type="match status" value="1"/>
</dbReference>
<dbReference type="VEuPathDB" id="TrichDB:TVAG_449120"/>
<keyword evidence="5 6" id="KW-0067">ATP-binding</keyword>
<dbReference type="InterPro" id="IPR008271">
    <property type="entry name" value="Ser/Thr_kinase_AS"/>
</dbReference>
<dbReference type="FunFam" id="3.30.200.20:FF:000042">
    <property type="entry name" value="Aurora kinase A"/>
    <property type="match status" value="1"/>
</dbReference>
<dbReference type="Gene3D" id="1.10.510.10">
    <property type="entry name" value="Transferase(Phosphotransferase) domain 1"/>
    <property type="match status" value="1"/>
</dbReference>
<evidence type="ECO:0000313" key="10">
    <source>
        <dbReference type="EMBL" id="EAX88326.1"/>
    </source>
</evidence>
<feature type="binding site" evidence="6">
    <location>
        <position position="45"/>
    </location>
    <ligand>
        <name>ATP</name>
        <dbReference type="ChEBI" id="CHEBI:30616"/>
    </ligand>
</feature>
<keyword evidence="2" id="KW-0808">Transferase</keyword>
<keyword evidence="3 6" id="KW-0547">Nucleotide-binding</keyword>
<evidence type="ECO:0000256" key="3">
    <source>
        <dbReference type="ARBA" id="ARBA00022741"/>
    </source>
</evidence>
<dbReference type="KEGG" id="tva:4745981"/>
<organism evidence="10 11">
    <name type="scientific">Trichomonas vaginalis (strain ATCC PRA-98 / G3)</name>
    <dbReference type="NCBI Taxonomy" id="412133"/>
    <lineage>
        <taxon>Eukaryota</taxon>
        <taxon>Metamonada</taxon>
        <taxon>Parabasalia</taxon>
        <taxon>Trichomonadida</taxon>
        <taxon>Trichomonadidae</taxon>
        <taxon>Trichomonas</taxon>
    </lineage>
</organism>
<dbReference type="VEuPathDB" id="TrichDB:TVAGG3_0914350"/>
<dbReference type="GO" id="GO:0004674">
    <property type="term" value="F:protein serine/threonine kinase activity"/>
    <property type="evidence" value="ECO:0000318"/>
    <property type="project" value="GO_Central"/>
</dbReference>
<gene>
    <name evidence="10" type="ORF">TVAG_449120</name>
</gene>
<keyword evidence="4 10" id="KW-0418">Kinase</keyword>
<dbReference type="PIRSF" id="PIRSF000654">
    <property type="entry name" value="Integrin-linked_kinase"/>
    <property type="match status" value="1"/>
</dbReference>
<dbReference type="PANTHER" id="PTHR24346:SF82">
    <property type="entry name" value="KP78A-RELATED"/>
    <property type="match status" value="1"/>
</dbReference>
<dbReference type="Proteomes" id="UP000001542">
    <property type="component" value="Unassembled WGS sequence"/>
</dbReference>
<feature type="domain" description="Protein kinase" evidence="9">
    <location>
        <begin position="12"/>
        <end position="223"/>
    </location>
</feature>
<dbReference type="FunFam" id="1.10.510.10:FF:002176">
    <property type="entry name" value="CAMK family protein kinase"/>
    <property type="match status" value="1"/>
</dbReference>
<keyword evidence="1 7" id="KW-0723">Serine/threonine-protein kinase</keyword>
<evidence type="ECO:0000313" key="11">
    <source>
        <dbReference type="Proteomes" id="UP000001542"/>
    </source>
</evidence>
<dbReference type="PANTHER" id="PTHR24346">
    <property type="entry name" value="MAP/MICROTUBULE AFFINITY-REGULATING KINASE"/>
    <property type="match status" value="1"/>
</dbReference>
<evidence type="ECO:0000256" key="6">
    <source>
        <dbReference type="PROSITE-ProRule" id="PRU10141"/>
    </source>
</evidence>
<dbReference type="InParanoid" id="A2G3D8"/>
<evidence type="ECO:0000256" key="5">
    <source>
        <dbReference type="ARBA" id="ARBA00022840"/>
    </source>
</evidence>
<feature type="transmembrane region" description="Helical" evidence="8">
    <location>
        <begin position="193"/>
        <end position="211"/>
    </location>
</feature>
<dbReference type="SMART" id="SM00220">
    <property type="entry name" value="S_TKc"/>
    <property type="match status" value="1"/>
</dbReference>
<dbReference type="STRING" id="5722.A2G3D8"/>
<dbReference type="InterPro" id="IPR000719">
    <property type="entry name" value="Prot_kinase_dom"/>
</dbReference>
<keyword evidence="8" id="KW-1133">Transmembrane helix</keyword>
<dbReference type="AlphaFoldDB" id="A2G3D8"/>
<accession>A2G3D8</accession>
<evidence type="ECO:0000256" key="1">
    <source>
        <dbReference type="ARBA" id="ARBA00022527"/>
    </source>
</evidence>
<comment type="similarity">
    <text evidence="7">Belongs to the protein kinase superfamily.</text>
</comment>
<dbReference type="PROSITE" id="PS00108">
    <property type="entry name" value="PROTEIN_KINASE_ST"/>
    <property type="match status" value="1"/>
</dbReference>
<reference evidence="10" key="1">
    <citation type="submission" date="2006-10" db="EMBL/GenBank/DDBJ databases">
        <authorList>
            <person name="Amadeo P."/>
            <person name="Zhao Q."/>
            <person name="Wortman J."/>
            <person name="Fraser-Liggett C."/>
            <person name="Carlton J."/>
        </authorList>
    </citation>
    <scope>NUCLEOTIDE SEQUENCE</scope>
    <source>
        <strain evidence="10">G3</strain>
    </source>
</reference>
<dbReference type="InterPro" id="IPR011009">
    <property type="entry name" value="Kinase-like_dom_sf"/>
</dbReference>
<keyword evidence="8" id="KW-0472">Membrane</keyword>
<dbReference type="SMR" id="A2G3D8"/>
<dbReference type="OMA" id="HEHAICH"/>
<dbReference type="EMBL" id="DS114322">
    <property type="protein sequence ID" value="EAX88326.1"/>
    <property type="molecule type" value="Genomic_DNA"/>
</dbReference>